<evidence type="ECO:0000256" key="2">
    <source>
        <dbReference type="ARBA" id="ARBA00022827"/>
    </source>
</evidence>
<keyword evidence="5" id="KW-0963">Cytoplasm</keyword>
<feature type="region of interest" description="Disordered" evidence="6">
    <location>
        <begin position="232"/>
        <end position="263"/>
    </location>
</feature>
<dbReference type="InterPro" id="IPR043683">
    <property type="entry name" value="TetX_monooxygenase"/>
</dbReference>
<keyword evidence="5" id="KW-0547">Nucleotide-binding</keyword>
<accession>A0ABW7Z4V7</accession>
<comment type="domain">
    <text evidence="5">Consists of an N-terminal FAD-binding domain with a Rossman fold and a C-terminal substrate-binding domain.</text>
</comment>
<dbReference type="Proteomes" id="UP001612741">
    <property type="component" value="Unassembled WGS sequence"/>
</dbReference>
<reference evidence="8 9" key="1">
    <citation type="submission" date="2024-10" db="EMBL/GenBank/DDBJ databases">
        <title>The Natural Products Discovery Center: Release of the First 8490 Sequenced Strains for Exploring Actinobacteria Biosynthetic Diversity.</title>
        <authorList>
            <person name="Kalkreuter E."/>
            <person name="Kautsar S.A."/>
            <person name="Yang D."/>
            <person name="Bader C.D."/>
            <person name="Teijaro C.N."/>
            <person name="Fluegel L."/>
            <person name="Davis C.M."/>
            <person name="Simpson J.R."/>
            <person name="Lauterbach L."/>
            <person name="Steele A.D."/>
            <person name="Gui C."/>
            <person name="Meng S."/>
            <person name="Li G."/>
            <person name="Viehrig K."/>
            <person name="Ye F."/>
            <person name="Su P."/>
            <person name="Kiefer A.F."/>
            <person name="Nichols A."/>
            <person name="Cepeda A.J."/>
            <person name="Yan W."/>
            <person name="Fan B."/>
            <person name="Jiang Y."/>
            <person name="Adhikari A."/>
            <person name="Zheng C.-J."/>
            <person name="Schuster L."/>
            <person name="Cowan T.M."/>
            <person name="Smanski M.J."/>
            <person name="Chevrette M.G."/>
            <person name="De Carvalho L.P.S."/>
            <person name="Shen B."/>
        </authorList>
    </citation>
    <scope>NUCLEOTIDE SEQUENCE [LARGE SCALE GENOMIC DNA]</scope>
    <source>
        <strain evidence="8 9">NPDC050545</strain>
    </source>
</reference>
<comment type="subcellular location">
    <subcellularLocation>
        <location evidence="5">Cytoplasm</location>
    </subcellularLocation>
</comment>
<comment type="catalytic activity">
    <reaction evidence="5">
        <text>a tetracycline + NADPH + O2 + H(+) = an 11a-hydroxytetracycline + NADP(+) + H2O</text>
        <dbReference type="Rhea" id="RHEA:61444"/>
        <dbReference type="ChEBI" id="CHEBI:15377"/>
        <dbReference type="ChEBI" id="CHEBI:15378"/>
        <dbReference type="ChEBI" id="CHEBI:15379"/>
        <dbReference type="ChEBI" id="CHEBI:57783"/>
        <dbReference type="ChEBI" id="CHEBI:58349"/>
        <dbReference type="ChEBI" id="CHEBI:144644"/>
        <dbReference type="ChEBI" id="CHEBI:144645"/>
    </reaction>
</comment>
<comment type="subunit">
    <text evidence="5">Monomer.</text>
</comment>
<keyword evidence="4 5" id="KW-0503">Monooxygenase</keyword>
<evidence type="ECO:0000313" key="9">
    <source>
        <dbReference type="Proteomes" id="UP001612741"/>
    </source>
</evidence>
<evidence type="ECO:0000313" key="8">
    <source>
        <dbReference type="EMBL" id="MFI6502967.1"/>
    </source>
</evidence>
<dbReference type="EMBL" id="JBITGY010000011">
    <property type="protein sequence ID" value="MFI6502967.1"/>
    <property type="molecule type" value="Genomic_DNA"/>
</dbReference>
<feature type="binding site" evidence="5">
    <location>
        <position position="40"/>
    </location>
    <ligand>
        <name>NADPH</name>
        <dbReference type="ChEBI" id="CHEBI:57783"/>
    </ligand>
</feature>
<dbReference type="PANTHER" id="PTHR46972">
    <property type="entry name" value="MONOOXYGENASE ASQM-RELATED"/>
    <property type="match status" value="1"/>
</dbReference>
<feature type="binding site" evidence="5">
    <location>
        <position position="324"/>
    </location>
    <ligand>
        <name>FAD</name>
        <dbReference type="ChEBI" id="CHEBI:57692"/>
    </ligand>
</feature>
<evidence type="ECO:0000256" key="5">
    <source>
        <dbReference type="HAMAP-Rule" id="MF_00845"/>
    </source>
</evidence>
<dbReference type="PANTHER" id="PTHR46972:SF1">
    <property type="entry name" value="FAD DEPENDENT OXIDOREDUCTASE DOMAIN-CONTAINING PROTEIN"/>
    <property type="match status" value="1"/>
</dbReference>
<keyword evidence="1 5" id="KW-0285">Flavoprotein</keyword>
<dbReference type="HAMAP" id="MF_00845">
    <property type="entry name" value="TetX_monooxygenase"/>
    <property type="match status" value="1"/>
</dbReference>
<dbReference type="RefSeq" id="WP_397088660.1">
    <property type="nucleotide sequence ID" value="NZ_JBITGY010000011.1"/>
</dbReference>
<feature type="binding site" evidence="5">
    <location>
        <position position="47"/>
    </location>
    <ligand>
        <name>FAD</name>
        <dbReference type="ChEBI" id="CHEBI:57692"/>
    </ligand>
</feature>
<keyword evidence="5" id="KW-0521">NADP</keyword>
<feature type="domain" description="FAD-binding" evidence="7">
    <location>
        <begin position="318"/>
        <end position="353"/>
    </location>
</feature>
<feature type="binding site" evidence="5">
    <location>
        <position position="104"/>
    </location>
    <ligand>
        <name>FAD</name>
        <dbReference type="ChEBI" id="CHEBI:57692"/>
    </ligand>
</feature>
<evidence type="ECO:0000256" key="6">
    <source>
        <dbReference type="SAM" id="MobiDB-lite"/>
    </source>
</evidence>
<evidence type="ECO:0000256" key="1">
    <source>
        <dbReference type="ARBA" id="ARBA00022630"/>
    </source>
</evidence>
<comment type="similarity">
    <text evidence="5">Belongs to the aromatic-ring hydroxylase family. TetX subfamily.</text>
</comment>
<dbReference type="PRINTS" id="PR00420">
    <property type="entry name" value="RNGMNOXGNASE"/>
</dbReference>
<comment type="function">
    <text evidence="5">An FAD-requiring monooxygenase active on some tetracycline antibiotic derivatives, which leads to their inactivation. Hydroxylates carbon 11a of tetracycline and some analogs.</text>
</comment>
<keyword evidence="2 5" id="KW-0274">FAD</keyword>
<feature type="compositionally biased region" description="Acidic residues" evidence="6">
    <location>
        <begin position="248"/>
        <end position="260"/>
    </location>
</feature>
<protein>
    <recommendedName>
        <fullName evidence="5">Flavin-dependent monooxygenase</fullName>
    </recommendedName>
    <alternativeName>
        <fullName evidence="5">TetX monooxygenase</fullName>
        <shortName evidence="5">TetX</shortName>
        <ecNumber evidence="5">1.14.13.-</ecNumber>
    </alternativeName>
</protein>
<dbReference type="SUPFAM" id="SSF51905">
    <property type="entry name" value="FAD/NAD(P)-binding domain"/>
    <property type="match status" value="1"/>
</dbReference>
<sequence>MRRRIAVVGGGPAGLTFARVLHRRHHPVTILERDPAPDARPPGGTLDLHENLGQLALGKAGLLQEFRALSRPEGQAMRILDADGNVLRDWRPRPGDRANPEIDRGQLRDLLLGPLDVRWGRGVRQVVPGTRDGVLVRFADGRQETFDLVVGADGAWSRVRPALSPARPHYTGVTLVETCLDDVDTRHPGLARLIGDGSMAVYGVNRALVAQRNSGGHVKVYAQFRAPLDWQTRLQRPPGPDRRTDIGTDADTDIPTDTDADTGMGMGAGDAEAMRSSLLALFDGWAPPVLDLLRHGTAFAHRPLYVLPVAHTWDHVPGVTLLGDAAHLMPPLGVGANLAMLEGAELAESLAAAPGDPDEAVRAFEERMWARAGRWAQFTAAGLERLVSPDPADALALFDEVQPS</sequence>
<comment type="caution">
    <text evidence="8">The sequence shown here is derived from an EMBL/GenBank/DDBJ whole genome shotgun (WGS) entry which is preliminary data.</text>
</comment>
<name>A0ABW7Z4V7_9ACTN</name>
<dbReference type="Pfam" id="PF01494">
    <property type="entry name" value="FAD_binding_3"/>
    <property type="match status" value="2"/>
</dbReference>
<proteinExistence type="inferred from homology"/>
<evidence type="ECO:0000259" key="7">
    <source>
        <dbReference type="Pfam" id="PF01494"/>
    </source>
</evidence>
<organism evidence="8 9">
    <name type="scientific">Nonomuraea typhae</name>
    <dbReference type="NCBI Taxonomy" id="2603600"/>
    <lineage>
        <taxon>Bacteria</taxon>
        <taxon>Bacillati</taxon>
        <taxon>Actinomycetota</taxon>
        <taxon>Actinomycetes</taxon>
        <taxon>Streptosporangiales</taxon>
        <taxon>Streptosporangiaceae</taxon>
        <taxon>Nonomuraea</taxon>
    </lineage>
</organism>
<evidence type="ECO:0000256" key="4">
    <source>
        <dbReference type="ARBA" id="ARBA00023033"/>
    </source>
</evidence>
<dbReference type="InterPro" id="IPR036188">
    <property type="entry name" value="FAD/NAD-bd_sf"/>
</dbReference>
<keyword evidence="3 5" id="KW-0560">Oxidoreductase</keyword>
<gene>
    <name evidence="8" type="ORF">ACIBG2_36695</name>
</gene>
<dbReference type="Gene3D" id="3.50.50.60">
    <property type="entry name" value="FAD/NAD(P)-binding domain"/>
    <property type="match status" value="1"/>
</dbReference>
<comment type="cofactor">
    <cofactor evidence="5">
        <name>FAD</name>
        <dbReference type="ChEBI" id="CHEBI:57692"/>
    </cofactor>
</comment>
<feature type="domain" description="FAD-binding" evidence="7">
    <location>
        <begin position="5"/>
        <end position="176"/>
    </location>
</feature>
<keyword evidence="9" id="KW-1185">Reference proteome</keyword>
<dbReference type="EC" id="1.14.13.-" evidence="5"/>
<evidence type="ECO:0000256" key="3">
    <source>
        <dbReference type="ARBA" id="ARBA00023002"/>
    </source>
</evidence>
<dbReference type="InterPro" id="IPR002938">
    <property type="entry name" value="FAD-bd"/>
</dbReference>